<gene>
    <name evidence="1" type="ORF">lacNasYZ03_00880</name>
</gene>
<proteinExistence type="predicted"/>
<evidence type="ECO:0000313" key="2">
    <source>
        <dbReference type="Proteomes" id="UP000616547"/>
    </source>
</evidence>
<reference evidence="2" key="1">
    <citation type="submission" date="2021-01" db="EMBL/GenBank/DDBJ databases">
        <title>Draft genome sequence of Nasalis larvatus strain YZ03.</title>
        <authorList>
            <person name="Suzuki-Hashido N."/>
            <person name="Tsuchida S."/>
            <person name="Hayakawa T."/>
        </authorList>
    </citation>
    <scope>NUCLEOTIDE SEQUENCE [LARGE SCALE GENOMIC DNA]</scope>
    <source>
        <strain evidence="2">YZ03</strain>
    </source>
</reference>
<protein>
    <submittedName>
        <fullName evidence="1">Uncharacterized protein</fullName>
    </submittedName>
</protein>
<evidence type="ECO:0000313" key="1">
    <source>
        <dbReference type="EMBL" id="GHW00401.1"/>
    </source>
</evidence>
<keyword evidence="2" id="KW-1185">Reference proteome</keyword>
<name>A0ABQ3W2Q1_9LACO</name>
<dbReference type="EMBL" id="BOCI01000027">
    <property type="protein sequence ID" value="GHW00401.1"/>
    <property type="molecule type" value="Genomic_DNA"/>
</dbReference>
<organism evidence="1 2">
    <name type="scientific">Lactobacillus nasalidis</name>
    <dbReference type="NCBI Taxonomy" id="2797258"/>
    <lineage>
        <taxon>Bacteria</taxon>
        <taxon>Bacillati</taxon>
        <taxon>Bacillota</taxon>
        <taxon>Bacilli</taxon>
        <taxon>Lactobacillales</taxon>
        <taxon>Lactobacillaceae</taxon>
        <taxon>Lactobacillus</taxon>
    </lineage>
</organism>
<comment type="caution">
    <text evidence="1">The sequence shown here is derived from an EMBL/GenBank/DDBJ whole genome shotgun (WGS) entry which is preliminary data.</text>
</comment>
<sequence>MHFLPAAIYRYGSLAWLRFLILAAGRRKLPAYTGLEKDYPARLAESYQLDYGRTARMQLILLQDRFSPRKAAGGDLDFVRSFWSDLRGAVYRTAPWWRKLLWKLLGW</sequence>
<accession>A0ABQ3W2Q1</accession>
<dbReference type="Proteomes" id="UP000616547">
    <property type="component" value="Unassembled WGS sequence"/>
</dbReference>